<accession>H5TA87</accession>
<dbReference type="OrthoDB" id="6197396at2"/>
<gene>
    <name evidence="2" type="primary">dedA</name>
    <name evidence="2" type="ORF">GPUN_1083</name>
</gene>
<keyword evidence="1" id="KW-0472">Membrane</keyword>
<reference evidence="2 3" key="1">
    <citation type="journal article" date="2012" name="J. Bacteriol.">
        <title>Genome sequence of proteorhodopsin-containing sea ice bacterium Glaciecola punicea ACAM 611T.</title>
        <authorList>
            <person name="Qin Q.-L."/>
            <person name="Xie B.-B."/>
            <person name="Shu Y.-L."/>
            <person name="Rong J.-C."/>
            <person name="Zhao D.-L."/>
            <person name="Zhang X.-Y."/>
            <person name="Chen X.-L."/>
            <person name="Zhou B.-C."/>
            <person name="Zhanga Y.-Z."/>
        </authorList>
    </citation>
    <scope>NUCLEOTIDE SEQUENCE [LARGE SCALE GENOMIC DNA]</scope>
    <source>
        <strain evidence="2 3">ACAM 611</strain>
    </source>
</reference>
<evidence type="ECO:0000313" key="3">
    <source>
        <dbReference type="Proteomes" id="UP000053586"/>
    </source>
</evidence>
<feature type="transmembrane region" description="Helical" evidence="1">
    <location>
        <begin position="127"/>
        <end position="145"/>
    </location>
</feature>
<dbReference type="AlphaFoldDB" id="H5TA87"/>
<reference evidence="2 3" key="2">
    <citation type="journal article" date="2017" name="Antonie Van Leeuwenhoek">
        <title>Rhizobium rhizosphaerae sp. nov., a novel species isolated from rice rhizosphere.</title>
        <authorList>
            <person name="Zhao J.J."/>
            <person name="Zhang J."/>
            <person name="Zhang R.J."/>
            <person name="Zhang C.W."/>
            <person name="Yin H.Q."/>
            <person name="Zhang X.X."/>
        </authorList>
    </citation>
    <scope>NUCLEOTIDE SEQUENCE [LARGE SCALE GENOMIC DNA]</scope>
    <source>
        <strain evidence="2 3">ACAM 611</strain>
    </source>
</reference>
<keyword evidence="1" id="KW-1133">Transmembrane helix</keyword>
<dbReference type="EMBL" id="BAET01000008">
    <property type="protein sequence ID" value="GAB55214.1"/>
    <property type="molecule type" value="Genomic_DNA"/>
</dbReference>
<dbReference type="RefSeq" id="WP_006004135.1">
    <property type="nucleotide sequence ID" value="NZ_BAET01000008.1"/>
</dbReference>
<organism evidence="2 3">
    <name type="scientific">Glaciecola punicea ACAM 611</name>
    <dbReference type="NCBI Taxonomy" id="1121923"/>
    <lineage>
        <taxon>Bacteria</taxon>
        <taxon>Pseudomonadati</taxon>
        <taxon>Pseudomonadota</taxon>
        <taxon>Gammaproteobacteria</taxon>
        <taxon>Alteromonadales</taxon>
        <taxon>Alteromonadaceae</taxon>
        <taxon>Glaciecola</taxon>
    </lineage>
</organism>
<keyword evidence="3" id="KW-1185">Reference proteome</keyword>
<name>H5TA87_9ALTE</name>
<feature type="transmembrane region" description="Helical" evidence="1">
    <location>
        <begin position="157"/>
        <end position="178"/>
    </location>
</feature>
<feature type="transmembrane region" description="Helical" evidence="1">
    <location>
        <begin position="88"/>
        <end position="107"/>
    </location>
</feature>
<evidence type="ECO:0000256" key="1">
    <source>
        <dbReference type="SAM" id="Phobius"/>
    </source>
</evidence>
<sequence>MRYASILPISALLALSLIALLVKFGVIPPGLELLEWMKSSFTEGVFWLVFLIILLESIIYVGFYFPGQFFAVLIVVGANPSAKDIGSLTFAMVAAATVGSIINFMLGRYSKGDKSAILKGDGMPIKLSRLLLAMIHINSLAFFMFAQGARKKSIKIVAFAGLFNLPYYLLLIAGTAVLSEQVMAMAENTYMLFGVICVWLIVTLYLDVKKHKAGKLA</sequence>
<dbReference type="Proteomes" id="UP000053586">
    <property type="component" value="Unassembled WGS sequence"/>
</dbReference>
<comment type="caution">
    <text evidence="2">The sequence shown here is derived from an EMBL/GenBank/DDBJ whole genome shotgun (WGS) entry which is preliminary data.</text>
</comment>
<feature type="transmembrane region" description="Helical" evidence="1">
    <location>
        <begin position="190"/>
        <end position="208"/>
    </location>
</feature>
<protein>
    <submittedName>
        <fullName evidence="2">Membrane-associated protein</fullName>
    </submittedName>
</protein>
<feature type="transmembrane region" description="Helical" evidence="1">
    <location>
        <begin position="45"/>
        <end position="76"/>
    </location>
</feature>
<keyword evidence="1" id="KW-0812">Transmembrane</keyword>
<evidence type="ECO:0000313" key="2">
    <source>
        <dbReference type="EMBL" id="GAB55214.1"/>
    </source>
</evidence>
<proteinExistence type="predicted"/>